<dbReference type="FunFam" id="2.40.50.140:FF:000162">
    <property type="entry name" value="30S ribosomal protein S1, chloroplastic"/>
    <property type="match status" value="1"/>
</dbReference>
<evidence type="ECO:0000256" key="6">
    <source>
        <dbReference type="ARBA" id="ARBA00022884"/>
    </source>
</evidence>
<accession>A0AAN9L505</accession>
<feature type="region of interest" description="Disordered" evidence="12">
    <location>
        <begin position="426"/>
        <end position="456"/>
    </location>
</feature>
<keyword evidence="6" id="KW-0694">RNA-binding</keyword>
<comment type="similarity">
    <text evidence="2">Belongs to the bacterial ribosomal protein bS1 family.</text>
</comment>
<dbReference type="InterPro" id="IPR003029">
    <property type="entry name" value="S1_domain"/>
</dbReference>
<dbReference type="FunFam" id="2.40.50.140:FF:000102">
    <property type="entry name" value="30S ribosomal protein S1"/>
    <property type="match status" value="1"/>
</dbReference>
<keyword evidence="7" id="KW-0809">Transit peptide</keyword>
<dbReference type="GO" id="GO:0005840">
    <property type="term" value="C:ribosome"/>
    <property type="evidence" value="ECO:0007669"/>
    <property type="project" value="UniProtKB-KW"/>
</dbReference>
<evidence type="ECO:0000256" key="3">
    <source>
        <dbReference type="ARBA" id="ARBA00022528"/>
    </source>
</evidence>
<dbReference type="Proteomes" id="UP001367508">
    <property type="component" value="Unassembled WGS sequence"/>
</dbReference>
<keyword evidence="13" id="KW-1133">Transmembrane helix</keyword>
<keyword evidence="16" id="KW-1185">Reference proteome</keyword>
<evidence type="ECO:0000256" key="8">
    <source>
        <dbReference type="ARBA" id="ARBA00022980"/>
    </source>
</evidence>
<evidence type="ECO:0000256" key="10">
    <source>
        <dbReference type="ARBA" id="ARBA00069232"/>
    </source>
</evidence>
<keyword evidence="5" id="KW-0677">Repeat</keyword>
<evidence type="ECO:0000256" key="12">
    <source>
        <dbReference type="SAM" id="MobiDB-lite"/>
    </source>
</evidence>
<dbReference type="PROSITE" id="PS50126">
    <property type="entry name" value="S1"/>
    <property type="match status" value="3"/>
</dbReference>
<comment type="subcellular location">
    <subcellularLocation>
        <location evidence="1">Plastid</location>
        <location evidence="1">Chloroplast</location>
    </subcellularLocation>
</comment>
<dbReference type="GO" id="GO:0009570">
    <property type="term" value="C:chloroplast stroma"/>
    <property type="evidence" value="ECO:0007669"/>
    <property type="project" value="TreeGrafter"/>
</dbReference>
<keyword evidence="3" id="KW-0150">Chloroplast</keyword>
<sequence length="456" mass="50662">MPGCELVLKFSIKNTTFFLLCYSMWAFIPNVNGSLAYIFSKKQIKRVKIGKMAMACLAEQLRWSPLAWKRSQQRRLPIVCSIALENARNKERVKLKQLFEEAYERCRTAPTEGVSFSYEQFAAAVEDEKYDFVADIGIKVKGTVVTADMGGAYVQIKAKSTAYLPLEEACIHRVKSVEEAGIVPGMKDEFFIIDENEIDNSLILSLRSIQYELAWERCRQLQTEDAVVKGKVVYANRGGMVAEVEGLRGFVPFSQISTSSTGEELLEKEIPFKFVEVDEEQSRLVLSHRKAVAGNQAQLGIGSVVTGTVHSIKPYGAFIDIGGINGLLHVSQISHDRVTDIATVLQPGDILKVMILSHDRERGRLSLSTKKLEPTPGDMIRNPKLVFEKAEEMAQTFRQRIAQAEAMARADMLRFQPQSGLTLSSDGILGPLGSDLPPEGLDLSEVPPAEDSLIEN</sequence>
<dbReference type="SMART" id="SM00316">
    <property type="entry name" value="S1"/>
    <property type="match status" value="3"/>
</dbReference>
<name>A0AAN9L505_CANGL</name>
<dbReference type="SUPFAM" id="SSF50249">
    <property type="entry name" value="Nucleic acid-binding proteins"/>
    <property type="match status" value="3"/>
</dbReference>
<dbReference type="PANTHER" id="PTHR10724">
    <property type="entry name" value="30S RIBOSOMAL PROTEIN S1"/>
    <property type="match status" value="1"/>
</dbReference>
<evidence type="ECO:0000313" key="15">
    <source>
        <dbReference type="EMBL" id="KAK7329607.1"/>
    </source>
</evidence>
<proteinExistence type="inferred from homology"/>
<evidence type="ECO:0000256" key="1">
    <source>
        <dbReference type="ARBA" id="ARBA00004229"/>
    </source>
</evidence>
<dbReference type="GO" id="GO:1990904">
    <property type="term" value="C:ribonucleoprotein complex"/>
    <property type="evidence" value="ECO:0007669"/>
    <property type="project" value="UniProtKB-KW"/>
</dbReference>
<evidence type="ECO:0000256" key="9">
    <source>
        <dbReference type="ARBA" id="ARBA00023274"/>
    </source>
</evidence>
<evidence type="ECO:0000256" key="2">
    <source>
        <dbReference type="ARBA" id="ARBA00006767"/>
    </source>
</evidence>
<dbReference type="CDD" id="cd05692">
    <property type="entry name" value="S1_RPS1_repeat_hs4"/>
    <property type="match status" value="1"/>
</dbReference>
<keyword evidence="8" id="KW-0689">Ribosomal protein</keyword>
<dbReference type="GO" id="GO:0006412">
    <property type="term" value="P:translation"/>
    <property type="evidence" value="ECO:0007669"/>
    <property type="project" value="TreeGrafter"/>
</dbReference>
<keyword evidence="13" id="KW-0472">Membrane</keyword>
<dbReference type="InterPro" id="IPR012340">
    <property type="entry name" value="NA-bd_OB-fold"/>
</dbReference>
<feature type="domain" description="S1 motif" evidence="14">
    <location>
        <begin position="225"/>
        <end position="289"/>
    </location>
</feature>
<evidence type="ECO:0000256" key="11">
    <source>
        <dbReference type="ARBA" id="ARBA00081784"/>
    </source>
</evidence>
<dbReference type="GO" id="GO:0003735">
    <property type="term" value="F:structural constituent of ribosome"/>
    <property type="evidence" value="ECO:0007669"/>
    <property type="project" value="TreeGrafter"/>
</dbReference>
<dbReference type="PANTHER" id="PTHR10724:SF7">
    <property type="entry name" value="SMALL RIBOSOMAL SUBUNIT PROTEIN BS1C"/>
    <property type="match status" value="1"/>
</dbReference>
<dbReference type="Gene3D" id="2.40.50.140">
    <property type="entry name" value="Nucleic acid-binding proteins"/>
    <property type="match status" value="3"/>
</dbReference>
<feature type="domain" description="S1 motif" evidence="14">
    <location>
        <begin position="302"/>
        <end position="370"/>
    </location>
</feature>
<evidence type="ECO:0000256" key="13">
    <source>
        <dbReference type="SAM" id="Phobius"/>
    </source>
</evidence>
<dbReference type="FunFam" id="2.40.50.140:FF:000078">
    <property type="entry name" value="30S ribosomal protein S1"/>
    <property type="match status" value="1"/>
</dbReference>
<keyword evidence="9" id="KW-0687">Ribonucleoprotein</keyword>
<feature type="domain" description="S1 motif" evidence="14">
    <location>
        <begin position="137"/>
        <end position="207"/>
    </location>
</feature>
<keyword evidence="4" id="KW-0934">Plastid</keyword>
<dbReference type="GO" id="GO:0003729">
    <property type="term" value="F:mRNA binding"/>
    <property type="evidence" value="ECO:0007669"/>
    <property type="project" value="TreeGrafter"/>
</dbReference>
<keyword evidence="13" id="KW-0812">Transmembrane</keyword>
<gene>
    <name evidence="15" type="ORF">VNO77_23777</name>
</gene>
<reference evidence="15 16" key="1">
    <citation type="submission" date="2024-01" db="EMBL/GenBank/DDBJ databases">
        <title>The genomes of 5 underutilized Papilionoideae crops provide insights into root nodulation and disease resistanc.</title>
        <authorList>
            <person name="Jiang F."/>
        </authorList>
    </citation>
    <scope>NUCLEOTIDE SEQUENCE [LARGE SCALE GENOMIC DNA]</scope>
    <source>
        <strain evidence="15">LVBAO_FW01</strain>
        <tissue evidence="15">Leaves</tissue>
    </source>
</reference>
<dbReference type="EMBL" id="JAYMYQ010000005">
    <property type="protein sequence ID" value="KAK7329607.1"/>
    <property type="molecule type" value="Genomic_DNA"/>
</dbReference>
<protein>
    <recommendedName>
        <fullName evidence="10">Small ribosomal subunit protein bS1c</fullName>
    </recommendedName>
    <alternativeName>
        <fullName evidence="11">30S ribosomal protein S1, chloroplastic</fullName>
    </alternativeName>
</protein>
<dbReference type="AlphaFoldDB" id="A0AAN9L505"/>
<comment type="caution">
    <text evidence="15">The sequence shown here is derived from an EMBL/GenBank/DDBJ whole genome shotgun (WGS) entry which is preliminary data.</text>
</comment>
<dbReference type="Pfam" id="PF00575">
    <property type="entry name" value="S1"/>
    <property type="match status" value="2"/>
</dbReference>
<organism evidence="15 16">
    <name type="scientific">Canavalia gladiata</name>
    <name type="common">Sword bean</name>
    <name type="synonym">Dolichos gladiatus</name>
    <dbReference type="NCBI Taxonomy" id="3824"/>
    <lineage>
        <taxon>Eukaryota</taxon>
        <taxon>Viridiplantae</taxon>
        <taxon>Streptophyta</taxon>
        <taxon>Embryophyta</taxon>
        <taxon>Tracheophyta</taxon>
        <taxon>Spermatophyta</taxon>
        <taxon>Magnoliopsida</taxon>
        <taxon>eudicotyledons</taxon>
        <taxon>Gunneridae</taxon>
        <taxon>Pentapetalae</taxon>
        <taxon>rosids</taxon>
        <taxon>fabids</taxon>
        <taxon>Fabales</taxon>
        <taxon>Fabaceae</taxon>
        <taxon>Papilionoideae</taxon>
        <taxon>50 kb inversion clade</taxon>
        <taxon>NPAAA clade</taxon>
        <taxon>indigoferoid/millettioid clade</taxon>
        <taxon>Phaseoleae</taxon>
        <taxon>Canavalia</taxon>
    </lineage>
</organism>
<feature type="transmembrane region" description="Helical" evidence="13">
    <location>
        <begin position="17"/>
        <end position="39"/>
    </location>
</feature>
<evidence type="ECO:0000256" key="5">
    <source>
        <dbReference type="ARBA" id="ARBA00022737"/>
    </source>
</evidence>
<evidence type="ECO:0000259" key="14">
    <source>
        <dbReference type="PROSITE" id="PS50126"/>
    </source>
</evidence>
<dbReference type="CDD" id="cd04465">
    <property type="entry name" value="S1_RPS1_repeat_ec2_hs2"/>
    <property type="match status" value="1"/>
</dbReference>
<evidence type="ECO:0000313" key="16">
    <source>
        <dbReference type="Proteomes" id="UP001367508"/>
    </source>
</evidence>
<evidence type="ECO:0000256" key="4">
    <source>
        <dbReference type="ARBA" id="ARBA00022640"/>
    </source>
</evidence>
<dbReference type="InterPro" id="IPR050437">
    <property type="entry name" value="Ribos_protein_bS1-like"/>
</dbReference>
<evidence type="ECO:0000256" key="7">
    <source>
        <dbReference type="ARBA" id="ARBA00022946"/>
    </source>
</evidence>